<dbReference type="Gene3D" id="3.30.560.10">
    <property type="entry name" value="Glucose Oxidase, domain 3"/>
    <property type="match status" value="1"/>
</dbReference>
<dbReference type="RefSeq" id="XP_060296228.1">
    <property type="nucleotide sequence ID" value="XM_060447054.1"/>
</dbReference>
<dbReference type="Gene3D" id="3.50.50.60">
    <property type="entry name" value="FAD/NAD(P)-binding domain"/>
    <property type="match status" value="2"/>
</dbReference>
<keyword evidence="5" id="KW-1185">Reference proteome</keyword>
<comment type="caution">
    <text evidence="4">The sequence shown here is derived from an EMBL/GenBank/DDBJ whole genome shotgun (WGS) entry which is preliminary data.</text>
</comment>
<evidence type="ECO:0000259" key="3">
    <source>
        <dbReference type="Pfam" id="PF05199"/>
    </source>
</evidence>
<organism evidence="4 5">
    <name type="scientific">Lasiosphaeria miniovina</name>
    <dbReference type="NCBI Taxonomy" id="1954250"/>
    <lineage>
        <taxon>Eukaryota</taxon>
        <taxon>Fungi</taxon>
        <taxon>Dikarya</taxon>
        <taxon>Ascomycota</taxon>
        <taxon>Pezizomycotina</taxon>
        <taxon>Sordariomycetes</taxon>
        <taxon>Sordariomycetidae</taxon>
        <taxon>Sordariales</taxon>
        <taxon>Lasiosphaeriaceae</taxon>
        <taxon>Lasiosphaeria</taxon>
    </lineage>
</organism>
<dbReference type="AlphaFoldDB" id="A0AA40AKH6"/>
<evidence type="ECO:0000313" key="5">
    <source>
        <dbReference type="Proteomes" id="UP001172101"/>
    </source>
</evidence>
<feature type="domain" description="Glucose-methanol-choline oxidoreductase N-terminal" evidence="2">
    <location>
        <begin position="29"/>
        <end position="90"/>
    </location>
</feature>
<name>A0AA40AKH6_9PEZI</name>
<dbReference type="InterPro" id="IPR012132">
    <property type="entry name" value="GMC_OxRdtase"/>
</dbReference>
<dbReference type="PANTHER" id="PTHR11552:SF78">
    <property type="entry name" value="GLUCOSE-METHANOL-CHOLINE OXIDOREDUCTASE N-TERMINAL DOMAIN-CONTAINING PROTEIN"/>
    <property type="match status" value="1"/>
</dbReference>
<dbReference type="InterPro" id="IPR036188">
    <property type="entry name" value="FAD/NAD-bd_sf"/>
</dbReference>
<dbReference type="EMBL" id="JAUIRO010000004">
    <property type="protein sequence ID" value="KAK0717435.1"/>
    <property type="molecule type" value="Genomic_DNA"/>
</dbReference>
<feature type="domain" description="Glucose-methanol-choline oxidoreductase C-terminal" evidence="3">
    <location>
        <begin position="111"/>
        <end position="271"/>
    </location>
</feature>
<proteinExistence type="inferred from homology"/>
<dbReference type="GeneID" id="85330324"/>
<dbReference type="Proteomes" id="UP001172101">
    <property type="component" value="Unassembled WGS sequence"/>
</dbReference>
<sequence length="292" mass="31185">MACPCHGQPLTRYQDQHLLPENKAKELAGRAPVVSSGGVLGGGSLTNLVMYSRAQRSEFDSWKTPGWSAEDMLPYLRKSNLTCSSKPITAQARKTATAMMAPSTSTFTVHPYSRGHIHITGPELGGAIDFETGFFSDPRGLDIRKQVWAYKKQREVVRRMAAYRGEVAGGHPPFAAASGAACVEKDGPLAGDVQDIKYTATDDAVIEQLLRESVGTTWPSLGTCKMGPYEKCGVVDARLGVYGIEGLKIADLSVLPGNVTANTNNTALTVGEKAADIFIEELGLGRVVVAAV</sequence>
<dbReference type="GO" id="GO:0016614">
    <property type="term" value="F:oxidoreductase activity, acting on CH-OH group of donors"/>
    <property type="evidence" value="ECO:0007669"/>
    <property type="project" value="InterPro"/>
</dbReference>
<protein>
    <submittedName>
        <fullName evidence="4">GMC oxidoreductase-domain-containing protein</fullName>
    </submittedName>
</protein>
<accession>A0AA40AKH6</accession>
<reference evidence="4" key="1">
    <citation type="submission" date="2023-06" db="EMBL/GenBank/DDBJ databases">
        <title>Genome-scale phylogeny and comparative genomics of the fungal order Sordariales.</title>
        <authorList>
            <consortium name="Lawrence Berkeley National Laboratory"/>
            <person name="Hensen N."/>
            <person name="Bonometti L."/>
            <person name="Westerberg I."/>
            <person name="Brannstrom I.O."/>
            <person name="Guillou S."/>
            <person name="Cros-Aarteil S."/>
            <person name="Calhoun S."/>
            <person name="Haridas S."/>
            <person name="Kuo A."/>
            <person name="Mondo S."/>
            <person name="Pangilinan J."/>
            <person name="Riley R."/>
            <person name="LaButti K."/>
            <person name="Andreopoulos B."/>
            <person name="Lipzen A."/>
            <person name="Chen C."/>
            <person name="Yanf M."/>
            <person name="Daum C."/>
            <person name="Ng V."/>
            <person name="Clum A."/>
            <person name="Steindorff A."/>
            <person name="Ohm R."/>
            <person name="Martin F."/>
            <person name="Silar P."/>
            <person name="Natvig D."/>
            <person name="Lalanne C."/>
            <person name="Gautier V."/>
            <person name="Ament-velasquez S.L."/>
            <person name="Kruys A."/>
            <person name="Hutchinson M.I."/>
            <person name="Powell A.J."/>
            <person name="Barry K."/>
            <person name="Miller A.N."/>
            <person name="Grigoriev I.V."/>
            <person name="Debuchy R."/>
            <person name="Gladieux P."/>
            <person name="Thoren M.H."/>
            <person name="Johannesson H."/>
        </authorList>
    </citation>
    <scope>NUCLEOTIDE SEQUENCE</scope>
    <source>
        <strain evidence="4">SMH2392-1A</strain>
    </source>
</reference>
<dbReference type="InterPro" id="IPR000172">
    <property type="entry name" value="GMC_OxRdtase_N"/>
</dbReference>
<gene>
    <name evidence="4" type="ORF">B0T26DRAFT_802571</name>
</gene>
<dbReference type="PANTHER" id="PTHR11552">
    <property type="entry name" value="GLUCOSE-METHANOL-CHOLINE GMC OXIDOREDUCTASE"/>
    <property type="match status" value="1"/>
</dbReference>
<evidence type="ECO:0000256" key="1">
    <source>
        <dbReference type="ARBA" id="ARBA00010790"/>
    </source>
</evidence>
<dbReference type="Gene3D" id="3.30.410.40">
    <property type="match status" value="1"/>
</dbReference>
<evidence type="ECO:0000313" key="4">
    <source>
        <dbReference type="EMBL" id="KAK0717435.1"/>
    </source>
</evidence>
<dbReference type="GO" id="GO:0050660">
    <property type="term" value="F:flavin adenine dinucleotide binding"/>
    <property type="evidence" value="ECO:0007669"/>
    <property type="project" value="InterPro"/>
</dbReference>
<dbReference type="Pfam" id="PF05199">
    <property type="entry name" value="GMC_oxred_C"/>
    <property type="match status" value="1"/>
</dbReference>
<evidence type="ECO:0000259" key="2">
    <source>
        <dbReference type="Pfam" id="PF00732"/>
    </source>
</evidence>
<dbReference type="InterPro" id="IPR007867">
    <property type="entry name" value="GMC_OxRtase_C"/>
</dbReference>
<dbReference type="Pfam" id="PF00732">
    <property type="entry name" value="GMC_oxred_N"/>
    <property type="match status" value="1"/>
</dbReference>
<dbReference type="SUPFAM" id="SSF51905">
    <property type="entry name" value="FAD/NAD(P)-binding domain"/>
    <property type="match status" value="1"/>
</dbReference>
<comment type="similarity">
    <text evidence="1">Belongs to the GMC oxidoreductase family.</text>
</comment>